<protein>
    <submittedName>
        <fullName evidence="2">Uncharacterized protein</fullName>
    </submittedName>
</protein>
<accession>A0AA36EN32</accession>
<evidence type="ECO:0000313" key="3">
    <source>
        <dbReference type="Proteomes" id="UP001177003"/>
    </source>
</evidence>
<dbReference type="Proteomes" id="UP001177003">
    <property type="component" value="Chromosome 9"/>
</dbReference>
<keyword evidence="1" id="KW-0812">Transmembrane</keyword>
<reference evidence="2" key="1">
    <citation type="submission" date="2023-04" db="EMBL/GenBank/DDBJ databases">
        <authorList>
            <person name="Vijverberg K."/>
            <person name="Xiong W."/>
            <person name="Schranz E."/>
        </authorList>
    </citation>
    <scope>NUCLEOTIDE SEQUENCE</scope>
</reference>
<evidence type="ECO:0000313" key="2">
    <source>
        <dbReference type="EMBL" id="CAI9303416.1"/>
    </source>
</evidence>
<keyword evidence="3" id="KW-1185">Reference proteome</keyword>
<sequence>MCLGLGLLWTMCGFIIGLVIHMHPVIISSMECILIECLDDGPLKSPLSAIVESEVKDSRVEKNKISNPLRRIPCMWSSGSLMLRPRSKRVTNPPMQISPDALVFMRKDSAHQDMMGNAEAQVNDGGFLIAVNTRKDPTSNLCPKSLMVELGRQ</sequence>
<keyword evidence="1" id="KW-1133">Transmembrane helix</keyword>
<dbReference type="EMBL" id="OX465085">
    <property type="protein sequence ID" value="CAI9303416.1"/>
    <property type="molecule type" value="Genomic_DNA"/>
</dbReference>
<keyword evidence="1" id="KW-0472">Membrane</keyword>
<organism evidence="2 3">
    <name type="scientific">Lactuca saligna</name>
    <name type="common">Willowleaf lettuce</name>
    <dbReference type="NCBI Taxonomy" id="75948"/>
    <lineage>
        <taxon>Eukaryota</taxon>
        <taxon>Viridiplantae</taxon>
        <taxon>Streptophyta</taxon>
        <taxon>Embryophyta</taxon>
        <taxon>Tracheophyta</taxon>
        <taxon>Spermatophyta</taxon>
        <taxon>Magnoliopsida</taxon>
        <taxon>eudicotyledons</taxon>
        <taxon>Gunneridae</taxon>
        <taxon>Pentapetalae</taxon>
        <taxon>asterids</taxon>
        <taxon>campanulids</taxon>
        <taxon>Asterales</taxon>
        <taxon>Asteraceae</taxon>
        <taxon>Cichorioideae</taxon>
        <taxon>Cichorieae</taxon>
        <taxon>Lactucinae</taxon>
        <taxon>Lactuca</taxon>
    </lineage>
</organism>
<evidence type="ECO:0000256" key="1">
    <source>
        <dbReference type="SAM" id="Phobius"/>
    </source>
</evidence>
<proteinExistence type="predicted"/>
<feature type="transmembrane region" description="Helical" evidence="1">
    <location>
        <begin position="6"/>
        <end position="26"/>
    </location>
</feature>
<dbReference type="AlphaFoldDB" id="A0AA36EN32"/>
<name>A0AA36EN32_LACSI</name>
<gene>
    <name evidence="2" type="ORF">LSALG_LOCUS41856</name>
</gene>